<sequence length="313" mass="35957">LDRIPCAAHVLQLSVGKGLNMIRHLVLCVKRLIDFFNNSPKQTEYFLTTQRDLGLPYLKKVIVYLPSRLQSDENELNDILCGFEEITTLLSGNTYVTIFLIYPAISTLVKTFKILLQQSYIESASTDMGELTILDSVEEIIDDTKNIGEIKEVYASLEIIHKTINILVPMITIGMLEKVKKVLYDSMYHYWNSVTDVGMLACLLDPRFKKLRFANTNVVIQTKEHLKSLYKLECEIYPTSKHPTSLSNIQHDDHDDFEASRIPKKRKSILLDLYADDNDKISEIDNYLALEEEGDEWILFNGGALKKNGFLYY</sequence>
<comment type="caution">
    <text evidence="1">The sequence shown here is derived from an EMBL/GenBank/DDBJ whole genome shotgun (WGS) entry which is preliminary data.</text>
</comment>
<reference evidence="1" key="1">
    <citation type="submission" date="2021-06" db="EMBL/GenBank/DDBJ databases">
        <authorList>
            <person name="Kallberg Y."/>
            <person name="Tangrot J."/>
            <person name="Rosling A."/>
        </authorList>
    </citation>
    <scope>NUCLEOTIDE SEQUENCE</scope>
    <source>
        <strain evidence="1">MA461A</strain>
    </source>
</reference>
<feature type="non-terminal residue" evidence="1">
    <location>
        <position position="1"/>
    </location>
</feature>
<gene>
    <name evidence="1" type="ORF">RPERSI_LOCUS14856</name>
</gene>
<proteinExistence type="predicted"/>
<evidence type="ECO:0000313" key="1">
    <source>
        <dbReference type="EMBL" id="CAG8757582.1"/>
    </source>
</evidence>
<name>A0ACA9QPP0_9GLOM</name>
<accession>A0ACA9QPP0</accession>
<evidence type="ECO:0000313" key="2">
    <source>
        <dbReference type="Proteomes" id="UP000789920"/>
    </source>
</evidence>
<organism evidence="1 2">
    <name type="scientific">Racocetra persica</name>
    <dbReference type="NCBI Taxonomy" id="160502"/>
    <lineage>
        <taxon>Eukaryota</taxon>
        <taxon>Fungi</taxon>
        <taxon>Fungi incertae sedis</taxon>
        <taxon>Mucoromycota</taxon>
        <taxon>Glomeromycotina</taxon>
        <taxon>Glomeromycetes</taxon>
        <taxon>Diversisporales</taxon>
        <taxon>Gigasporaceae</taxon>
        <taxon>Racocetra</taxon>
    </lineage>
</organism>
<keyword evidence="2" id="KW-1185">Reference proteome</keyword>
<dbReference type="EMBL" id="CAJVQC010034886">
    <property type="protein sequence ID" value="CAG8757582.1"/>
    <property type="molecule type" value="Genomic_DNA"/>
</dbReference>
<dbReference type="Proteomes" id="UP000789920">
    <property type="component" value="Unassembled WGS sequence"/>
</dbReference>
<protein>
    <submittedName>
        <fullName evidence="1">23321_t:CDS:1</fullName>
    </submittedName>
</protein>